<dbReference type="Pfam" id="PF04116">
    <property type="entry name" value="FA_hydroxylase"/>
    <property type="match status" value="1"/>
</dbReference>
<organism evidence="7 8">
    <name type="scientific">Penicillium hetheringtonii</name>
    <dbReference type="NCBI Taxonomy" id="911720"/>
    <lineage>
        <taxon>Eukaryota</taxon>
        <taxon>Fungi</taxon>
        <taxon>Dikarya</taxon>
        <taxon>Ascomycota</taxon>
        <taxon>Pezizomycotina</taxon>
        <taxon>Eurotiomycetes</taxon>
        <taxon>Eurotiomycetidae</taxon>
        <taxon>Eurotiales</taxon>
        <taxon>Aspergillaceae</taxon>
        <taxon>Penicillium</taxon>
    </lineage>
</organism>
<proteinExistence type="predicted"/>
<evidence type="ECO:0000259" key="6">
    <source>
        <dbReference type="Pfam" id="PF04116"/>
    </source>
</evidence>
<dbReference type="GO" id="GO:0016020">
    <property type="term" value="C:membrane"/>
    <property type="evidence" value="ECO:0007669"/>
    <property type="project" value="UniProtKB-SubCell"/>
</dbReference>
<dbReference type="GO" id="GO:0008610">
    <property type="term" value="P:lipid biosynthetic process"/>
    <property type="evidence" value="ECO:0007669"/>
    <property type="project" value="InterPro"/>
</dbReference>
<comment type="subcellular location">
    <subcellularLocation>
        <location evidence="1">Membrane</location>
    </subcellularLocation>
</comment>
<comment type="caution">
    <text evidence="7">The sequence shown here is derived from an EMBL/GenBank/DDBJ whole genome shotgun (WGS) entry which is preliminary data.</text>
</comment>
<accession>A0AAD6GT83</accession>
<feature type="domain" description="Fatty acid hydroxylase" evidence="6">
    <location>
        <begin position="163"/>
        <end position="288"/>
    </location>
</feature>
<dbReference type="PANTHER" id="PTHR11863">
    <property type="entry name" value="STEROL DESATURASE"/>
    <property type="match status" value="1"/>
</dbReference>
<dbReference type="GO" id="GO:0016491">
    <property type="term" value="F:oxidoreductase activity"/>
    <property type="evidence" value="ECO:0007669"/>
    <property type="project" value="InterPro"/>
</dbReference>
<keyword evidence="4 5" id="KW-0472">Membrane</keyword>
<sequence length="312" mass="36570">MDVFLDVLDTLVFDRFYASIAPDYLFDANNSTLFAQDPNLNRHVKVYYPLEPSKWAESSIWKRDDLLRQAFSLFLIAWVFAMIMYLVGSFVLYHTIFDKRLLQHPRYLPNQMQLEITQGISAIPVISILTVPFFLAEIRGWSKLYDFSSEAPFWGYTFLQYPLFICFTDSGIYWIHRGLHHPSVYRWLHKPHHKWAVPTPFASYAFHPLDGWSQSLPYHVFPMLFPLQKTAYLGLFAFVTLWTVLIHDAEYLASSVIINGASCHTMHHLYFNYNYGQFLTFWDRLGGTYRTPKGDAFMEKNDKAAQAIKKRA</sequence>
<dbReference type="InterPro" id="IPR006694">
    <property type="entry name" value="Fatty_acid_hydroxylase"/>
</dbReference>
<evidence type="ECO:0000256" key="1">
    <source>
        <dbReference type="ARBA" id="ARBA00004370"/>
    </source>
</evidence>
<feature type="transmembrane region" description="Helical" evidence="5">
    <location>
        <begin position="71"/>
        <end position="96"/>
    </location>
</feature>
<evidence type="ECO:0000256" key="4">
    <source>
        <dbReference type="ARBA" id="ARBA00023136"/>
    </source>
</evidence>
<reference evidence="7 8" key="1">
    <citation type="journal article" date="2023" name="IMA Fungus">
        <title>Comparative genomic study of the Penicillium genus elucidates a diverse pangenome and 15 lateral gene transfer events.</title>
        <authorList>
            <person name="Petersen C."/>
            <person name="Sorensen T."/>
            <person name="Nielsen M.R."/>
            <person name="Sondergaard T.E."/>
            <person name="Sorensen J.L."/>
            <person name="Fitzpatrick D.A."/>
            <person name="Frisvad J.C."/>
            <person name="Nielsen K.L."/>
        </authorList>
    </citation>
    <scope>NUCLEOTIDE SEQUENCE [LARGE SCALE GENOMIC DNA]</scope>
    <source>
        <strain evidence="7 8">IBT 29057</strain>
    </source>
</reference>
<dbReference type="InterPro" id="IPR050307">
    <property type="entry name" value="Sterol_Desaturase_Related"/>
</dbReference>
<dbReference type="Proteomes" id="UP001216150">
    <property type="component" value="Unassembled WGS sequence"/>
</dbReference>
<gene>
    <name evidence="7" type="ORF">N7450_006384</name>
</gene>
<keyword evidence="3 5" id="KW-1133">Transmembrane helix</keyword>
<keyword evidence="2 5" id="KW-0812">Transmembrane</keyword>
<evidence type="ECO:0000256" key="3">
    <source>
        <dbReference type="ARBA" id="ARBA00022989"/>
    </source>
</evidence>
<evidence type="ECO:0000256" key="5">
    <source>
        <dbReference type="SAM" id="Phobius"/>
    </source>
</evidence>
<feature type="transmembrane region" description="Helical" evidence="5">
    <location>
        <begin position="156"/>
        <end position="175"/>
    </location>
</feature>
<protein>
    <recommendedName>
        <fullName evidence="6">Fatty acid hydroxylase domain-containing protein</fullName>
    </recommendedName>
</protein>
<evidence type="ECO:0000313" key="7">
    <source>
        <dbReference type="EMBL" id="KAJ5586597.1"/>
    </source>
</evidence>
<dbReference type="AlphaFoldDB" id="A0AAD6GT83"/>
<dbReference type="GO" id="GO:0005506">
    <property type="term" value="F:iron ion binding"/>
    <property type="evidence" value="ECO:0007669"/>
    <property type="project" value="InterPro"/>
</dbReference>
<feature type="transmembrane region" description="Helical" evidence="5">
    <location>
        <begin position="116"/>
        <end position="135"/>
    </location>
</feature>
<name>A0AAD6GT83_9EURO</name>
<evidence type="ECO:0000256" key="2">
    <source>
        <dbReference type="ARBA" id="ARBA00022692"/>
    </source>
</evidence>
<dbReference type="EMBL" id="JAQJAC010000004">
    <property type="protein sequence ID" value="KAJ5586597.1"/>
    <property type="molecule type" value="Genomic_DNA"/>
</dbReference>
<evidence type="ECO:0000313" key="8">
    <source>
        <dbReference type="Proteomes" id="UP001216150"/>
    </source>
</evidence>
<keyword evidence="8" id="KW-1185">Reference proteome</keyword>